<comment type="cofactor">
    <cofactor evidence="1">
        <name>FMN</name>
        <dbReference type="ChEBI" id="CHEBI:58210"/>
    </cofactor>
</comment>
<feature type="non-terminal residue" evidence="4">
    <location>
        <position position="1"/>
    </location>
</feature>
<keyword evidence="2" id="KW-0560">Oxidoreductase</keyword>
<dbReference type="PROSITE" id="PS51349">
    <property type="entry name" value="FMN_HYDROXY_ACID_DH_2"/>
    <property type="match status" value="1"/>
</dbReference>
<dbReference type="GO" id="GO:0016491">
    <property type="term" value="F:oxidoreductase activity"/>
    <property type="evidence" value="ECO:0007669"/>
    <property type="project" value="UniProtKB-KW"/>
</dbReference>
<dbReference type="SUPFAM" id="SSF51395">
    <property type="entry name" value="FMN-linked oxidoreductases"/>
    <property type="match status" value="1"/>
</dbReference>
<feature type="domain" description="FMN hydroxy acid dehydrogenase" evidence="3">
    <location>
        <begin position="1"/>
        <end position="111"/>
    </location>
</feature>
<feature type="non-terminal residue" evidence="4">
    <location>
        <position position="111"/>
    </location>
</feature>
<reference evidence="4 5" key="1">
    <citation type="journal article" date="2018" name="Mol. Biol. Evol.">
        <title>Broad Genomic Sampling Reveals a Smut Pathogenic Ancestry of the Fungal Clade Ustilaginomycotina.</title>
        <authorList>
            <person name="Kijpornyongpan T."/>
            <person name="Mondo S.J."/>
            <person name="Barry K."/>
            <person name="Sandor L."/>
            <person name="Lee J."/>
            <person name="Lipzen A."/>
            <person name="Pangilinan J."/>
            <person name="LaButti K."/>
            <person name="Hainaut M."/>
            <person name="Henrissat B."/>
            <person name="Grigoriev I.V."/>
            <person name="Spatafora J.W."/>
            <person name="Aime M.C."/>
        </authorList>
    </citation>
    <scope>NUCLEOTIDE SEQUENCE [LARGE SCALE GENOMIC DNA]</scope>
    <source>
        <strain evidence="4 5">MCA 4658</strain>
    </source>
</reference>
<dbReference type="PANTHER" id="PTHR10578">
    <property type="entry name" value="S -2-HYDROXY-ACID OXIDASE-RELATED"/>
    <property type="match status" value="1"/>
</dbReference>
<evidence type="ECO:0000256" key="2">
    <source>
        <dbReference type="ARBA" id="ARBA00023002"/>
    </source>
</evidence>
<dbReference type="STRING" id="1522189.A0A316VN79"/>
<dbReference type="Proteomes" id="UP000245783">
    <property type="component" value="Unassembled WGS sequence"/>
</dbReference>
<name>A0A316VN79_9BASI</name>
<dbReference type="InterPro" id="IPR000262">
    <property type="entry name" value="FMN-dep_DH"/>
</dbReference>
<evidence type="ECO:0000313" key="4">
    <source>
        <dbReference type="EMBL" id="PWN39089.1"/>
    </source>
</evidence>
<gene>
    <name evidence="4" type="ORF">IE81DRAFT_274289</name>
</gene>
<dbReference type="AlphaFoldDB" id="A0A316VN79"/>
<dbReference type="RefSeq" id="XP_025366249.1">
    <property type="nucleotide sequence ID" value="XM_025511441.1"/>
</dbReference>
<dbReference type="InterPro" id="IPR037396">
    <property type="entry name" value="FMN_HAD"/>
</dbReference>
<evidence type="ECO:0000259" key="3">
    <source>
        <dbReference type="PROSITE" id="PS51349"/>
    </source>
</evidence>
<sequence length="111" mass="11636">PLLLKGIQSGQDAQKALHLGVDGIVVSNHAGRQVDGAIASLDALPEVVRAVKGKIPILFDSGIRSAADVFKALALGADCVMIGRLWVYGLSIEGETGVRHVLRSLLAELDI</sequence>
<evidence type="ECO:0000313" key="5">
    <source>
        <dbReference type="Proteomes" id="UP000245783"/>
    </source>
</evidence>
<dbReference type="Gene3D" id="3.20.20.70">
    <property type="entry name" value="Aldolase class I"/>
    <property type="match status" value="1"/>
</dbReference>
<dbReference type="PANTHER" id="PTHR10578:SF75">
    <property type="entry name" value="L-LACTATE DEHYDROGENASE (AFU_ORTHOLOGUE AFUA_4G07050)"/>
    <property type="match status" value="1"/>
</dbReference>
<dbReference type="Pfam" id="PF01070">
    <property type="entry name" value="FMN_dh"/>
    <property type="match status" value="1"/>
</dbReference>
<dbReference type="EMBL" id="KZ819496">
    <property type="protein sequence ID" value="PWN39089.1"/>
    <property type="molecule type" value="Genomic_DNA"/>
</dbReference>
<protein>
    <submittedName>
        <fullName evidence="4">FMN-linked oxidoreductase</fullName>
    </submittedName>
</protein>
<dbReference type="InParanoid" id="A0A316VN79"/>
<organism evidence="4 5">
    <name type="scientific">Ceraceosorus guamensis</name>
    <dbReference type="NCBI Taxonomy" id="1522189"/>
    <lineage>
        <taxon>Eukaryota</taxon>
        <taxon>Fungi</taxon>
        <taxon>Dikarya</taxon>
        <taxon>Basidiomycota</taxon>
        <taxon>Ustilaginomycotina</taxon>
        <taxon>Exobasidiomycetes</taxon>
        <taxon>Ceraceosorales</taxon>
        <taxon>Ceraceosoraceae</taxon>
        <taxon>Ceraceosorus</taxon>
    </lineage>
</organism>
<accession>A0A316VN79</accession>
<keyword evidence="5" id="KW-1185">Reference proteome</keyword>
<dbReference type="OrthoDB" id="25826at2759"/>
<evidence type="ECO:0000256" key="1">
    <source>
        <dbReference type="ARBA" id="ARBA00001917"/>
    </source>
</evidence>
<dbReference type="InterPro" id="IPR013785">
    <property type="entry name" value="Aldolase_TIM"/>
</dbReference>
<dbReference type="GeneID" id="37033311"/>
<proteinExistence type="predicted"/>